<protein>
    <submittedName>
        <fullName evidence="1">Uncharacterized protein</fullName>
    </submittedName>
</protein>
<proteinExistence type="predicted"/>
<evidence type="ECO:0000313" key="1">
    <source>
        <dbReference type="EMBL" id="CAL1605740.1"/>
    </source>
</evidence>
<evidence type="ECO:0000313" key="2">
    <source>
        <dbReference type="Proteomes" id="UP001497482"/>
    </source>
</evidence>
<accession>A0AAV2LXI8</accession>
<dbReference type="Proteomes" id="UP001497482">
    <property type="component" value="Chromosome 5"/>
</dbReference>
<name>A0AAV2LXI8_KNICA</name>
<reference evidence="1 2" key="1">
    <citation type="submission" date="2024-04" db="EMBL/GenBank/DDBJ databases">
        <authorList>
            <person name="Waldvogel A.-M."/>
            <person name="Schoenle A."/>
        </authorList>
    </citation>
    <scope>NUCLEOTIDE SEQUENCE [LARGE SCALE GENOMIC DNA]</scope>
</reference>
<organism evidence="1 2">
    <name type="scientific">Knipowitschia caucasica</name>
    <name type="common">Caucasian dwarf goby</name>
    <name type="synonym">Pomatoschistus caucasicus</name>
    <dbReference type="NCBI Taxonomy" id="637954"/>
    <lineage>
        <taxon>Eukaryota</taxon>
        <taxon>Metazoa</taxon>
        <taxon>Chordata</taxon>
        <taxon>Craniata</taxon>
        <taxon>Vertebrata</taxon>
        <taxon>Euteleostomi</taxon>
        <taxon>Actinopterygii</taxon>
        <taxon>Neopterygii</taxon>
        <taxon>Teleostei</taxon>
        <taxon>Neoteleostei</taxon>
        <taxon>Acanthomorphata</taxon>
        <taxon>Gobiaria</taxon>
        <taxon>Gobiiformes</taxon>
        <taxon>Gobioidei</taxon>
        <taxon>Gobiidae</taxon>
        <taxon>Gobiinae</taxon>
        <taxon>Knipowitschia</taxon>
    </lineage>
</organism>
<keyword evidence="2" id="KW-1185">Reference proteome</keyword>
<sequence>MEMQELVMYSWLFFDRSADYGGEREEQPGEDTDHMARCEGLSQGISAALDLVLVQPPALQCARLVSSDQPFIFPLHSDYHSHAAARHHLDSSADLIPSL</sequence>
<dbReference type="EMBL" id="OZ035827">
    <property type="protein sequence ID" value="CAL1605740.1"/>
    <property type="molecule type" value="Genomic_DNA"/>
</dbReference>
<gene>
    <name evidence="1" type="ORF">KC01_LOCUS33066</name>
</gene>
<dbReference type="AlphaFoldDB" id="A0AAV2LXI8"/>